<keyword evidence="4" id="KW-0408">Iron</keyword>
<evidence type="ECO:0000256" key="1">
    <source>
        <dbReference type="ARBA" id="ARBA00001966"/>
    </source>
</evidence>
<dbReference type="InterPro" id="IPR050377">
    <property type="entry name" value="Radical_SAM_PqqE_MftC-like"/>
</dbReference>
<dbReference type="NCBIfam" id="TIGR02495">
    <property type="entry name" value="NrdG2"/>
    <property type="match status" value="1"/>
</dbReference>
<comment type="caution">
    <text evidence="7">The sequence shown here is derived from an EMBL/GenBank/DDBJ whole genome shotgun (WGS) entry which is preliminary data.</text>
</comment>
<comment type="cofactor">
    <cofactor evidence="1">
        <name>[4Fe-4S] cluster</name>
        <dbReference type="ChEBI" id="CHEBI:49883"/>
    </cofactor>
</comment>
<evidence type="ECO:0000313" key="7">
    <source>
        <dbReference type="EMBL" id="MCE8004638.1"/>
    </source>
</evidence>
<dbReference type="CDD" id="cd01335">
    <property type="entry name" value="Radical_SAM"/>
    <property type="match status" value="1"/>
</dbReference>
<dbReference type="Gene3D" id="3.20.20.70">
    <property type="entry name" value="Aldolase class I"/>
    <property type="match status" value="1"/>
</dbReference>
<gene>
    <name evidence="7" type="ORF">HOP53_17555</name>
</gene>
<dbReference type="SFLD" id="SFLDS00029">
    <property type="entry name" value="Radical_SAM"/>
    <property type="match status" value="1"/>
</dbReference>
<keyword evidence="3" id="KW-0479">Metal-binding</keyword>
<dbReference type="SUPFAM" id="SSF102114">
    <property type="entry name" value="Radical SAM enzymes"/>
    <property type="match status" value="1"/>
</dbReference>
<protein>
    <submittedName>
        <fullName evidence="7">Anaerobic ribonucleoside-triphosphate reductase activating protein</fullName>
    </submittedName>
</protein>
<dbReference type="EMBL" id="JABFTX010000004">
    <property type="protein sequence ID" value="MCE8004638.1"/>
    <property type="molecule type" value="Genomic_DNA"/>
</dbReference>
<keyword evidence="2" id="KW-0949">S-adenosyl-L-methionine</keyword>
<keyword evidence="8" id="KW-1185">Reference proteome</keyword>
<feature type="domain" description="Radical SAM core" evidence="6">
    <location>
        <begin position="31"/>
        <end position="249"/>
    </location>
</feature>
<dbReference type="PANTHER" id="PTHR11228:SF27">
    <property type="entry name" value="GLYCYL-RADICAL ENZYME ACTIVATING ENZYME MJ1227-RELATED"/>
    <property type="match status" value="1"/>
</dbReference>
<dbReference type="SFLD" id="SFLDG01094">
    <property type="entry name" value="Uncharacterised_Radical_SAM_Su"/>
    <property type="match status" value="1"/>
</dbReference>
<dbReference type="Pfam" id="PF04055">
    <property type="entry name" value="Radical_SAM"/>
    <property type="match status" value="1"/>
</dbReference>
<evidence type="ECO:0000256" key="2">
    <source>
        <dbReference type="ARBA" id="ARBA00022691"/>
    </source>
</evidence>
<dbReference type="PANTHER" id="PTHR11228">
    <property type="entry name" value="RADICAL SAM DOMAIN PROTEIN"/>
    <property type="match status" value="1"/>
</dbReference>
<organism evidence="7 8">
    <name type="scientific">Billgrantia ethanolica</name>
    <dbReference type="NCBI Taxonomy" id="2733486"/>
    <lineage>
        <taxon>Bacteria</taxon>
        <taxon>Pseudomonadati</taxon>
        <taxon>Pseudomonadota</taxon>
        <taxon>Gammaproteobacteria</taxon>
        <taxon>Oceanospirillales</taxon>
        <taxon>Halomonadaceae</taxon>
        <taxon>Billgrantia</taxon>
    </lineage>
</organism>
<dbReference type="InterPro" id="IPR007197">
    <property type="entry name" value="rSAM"/>
</dbReference>
<evidence type="ECO:0000313" key="8">
    <source>
        <dbReference type="Proteomes" id="UP001320168"/>
    </source>
</evidence>
<evidence type="ECO:0000256" key="4">
    <source>
        <dbReference type="ARBA" id="ARBA00023004"/>
    </source>
</evidence>
<reference evidence="7 8" key="1">
    <citation type="journal article" date="2021" name="Front. Microbiol.">
        <title>Aerobic Denitrification and Heterotrophic Sulfur Oxidation in the Genus Halomonas Revealed by Six Novel Species Characterizations and Genome-Based Analysis.</title>
        <authorList>
            <person name="Wang L."/>
            <person name="Shao Z."/>
        </authorList>
    </citation>
    <scope>NUCLEOTIDE SEQUENCE [LARGE SCALE GENOMIC DNA]</scope>
    <source>
        <strain evidence="7 8">MCCC 1A11081</strain>
    </source>
</reference>
<dbReference type="PROSITE" id="PS51918">
    <property type="entry name" value="RADICAL_SAM"/>
    <property type="match status" value="1"/>
</dbReference>
<evidence type="ECO:0000259" key="6">
    <source>
        <dbReference type="PROSITE" id="PS51918"/>
    </source>
</evidence>
<evidence type="ECO:0000256" key="5">
    <source>
        <dbReference type="ARBA" id="ARBA00023014"/>
    </source>
</evidence>
<dbReference type="InterPro" id="IPR058240">
    <property type="entry name" value="rSAM_sf"/>
</dbReference>
<dbReference type="InterPro" id="IPR012840">
    <property type="entry name" value="NrdG2"/>
</dbReference>
<sequence length="249" mass="27849">MIATDIDSPAHASLFGIRLPVAGMTQMTTLDYPDHLACVVFLQGCPLRCGYCHNGHMMPPRRGDESEWQAVREFLESRRGLLEAVVFSGGEPTLHNALPAAVREVKEMGFKVGLHTAGPYPGRLSRLLPWLDWVGLDVKGRGVDFDRICGRPGIWQRNSQSLMTLLDGGIDFECRTTVHWRDFSLAEVERLALTLADCGVRRYAIQVARTRQCLDPAYCQPVENGPPRGMLAGLVKRLAPHFERIELRE</sequence>
<proteinExistence type="predicted"/>
<name>A0ABS9A750_9GAMM</name>
<dbReference type="RefSeq" id="WP_234271232.1">
    <property type="nucleotide sequence ID" value="NZ_JABFTX010000004.1"/>
</dbReference>
<accession>A0ABS9A750</accession>
<evidence type="ECO:0000256" key="3">
    <source>
        <dbReference type="ARBA" id="ARBA00022723"/>
    </source>
</evidence>
<dbReference type="InterPro" id="IPR013785">
    <property type="entry name" value="Aldolase_TIM"/>
</dbReference>
<dbReference type="Proteomes" id="UP001320168">
    <property type="component" value="Unassembled WGS sequence"/>
</dbReference>
<keyword evidence="5" id="KW-0411">Iron-sulfur</keyword>